<dbReference type="Gene3D" id="1.10.287.850">
    <property type="entry name" value="HP0062-like domain"/>
    <property type="match status" value="1"/>
</dbReference>
<dbReference type="RefSeq" id="WP_149655788.1">
    <property type="nucleotide sequence ID" value="NZ_VTZN01000170.1"/>
</dbReference>
<comment type="caution">
    <text evidence="2">The sequence shown here is derived from an EMBL/GenBank/DDBJ whole genome shotgun (WGS) entry which is preliminary data.</text>
</comment>
<organism evidence="2 3">
    <name type="scientific">Mycobacterium simiae</name>
    <name type="common">Mycobacterium habana</name>
    <dbReference type="NCBI Taxonomy" id="1784"/>
    <lineage>
        <taxon>Bacteria</taxon>
        <taxon>Bacillati</taxon>
        <taxon>Actinomycetota</taxon>
        <taxon>Actinomycetes</taxon>
        <taxon>Mycobacteriales</taxon>
        <taxon>Mycobacteriaceae</taxon>
        <taxon>Mycobacterium</taxon>
        <taxon>Mycobacterium simiae complex</taxon>
    </lineage>
</organism>
<feature type="domain" description="PE" evidence="1">
    <location>
        <begin position="4"/>
        <end position="94"/>
    </location>
</feature>
<sequence length="221" mass="19794">MSFLIAVPDMVASAAADLTGLSSILAEANAAAANSTTGVLAAAEDEVSAAIAALFSAHGRTYQALSEQAASFHAQFVQSLNAGAGAYASAEAANAAQAQSLLGAINAPVQALTGRPLIGDGIAGAAGTGQNGAPGGWLLGNGGAGGSGAAGTGQRGGAGGAAGLIGIGGAGGAGASSATGNAGAGGAGGAGGWLWGNGGAGGAGGASTFMAAPGNPGGFGG</sequence>
<dbReference type="InterPro" id="IPR048996">
    <property type="entry name" value="PGRS_rpt"/>
</dbReference>
<keyword evidence="3" id="KW-1185">Reference proteome</keyword>
<dbReference type="InterPro" id="IPR038332">
    <property type="entry name" value="PPE_sf"/>
</dbReference>
<evidence type="ECO:0000259" key="1">
    <source>
        <dbReference type="Pfam" id="PF00934"/>
    </source>
</evidence>
<feature type="non-terminal residue" evidence="2">
    <location>
        <position position="221"/>
    </location>
</feature>
<evidence type="ECO:0000313" key="2">
    <source>
        <dbReference type="EMBL" id="KAA1248340.1"/>
    </source>
</evidence>
<dbReference type="Pfam" id="PF00934">
    <property type="entry name" value="PE"/>
    <property type="match status" value="1"/>
</dbReference>
<accession>A0A5B1BLG4</accession>
<dbReference type="Pfam" id="PF21526">
    <property type="entry name" value="PGRS"/>
    <property type="match status" value="1"/>
</dbReference>
<dbReference type="InterPro" id="IPR000084">
    <property type="entry name" value="PE-PGRS_N"/>
</dbReference>
<reference evidence="2 3" key="1">
    <citation type="submission" date="2019-09" db="EMBL/GenBank/DDBJ databases">
        <title>Report of infection by Mycobacterium simiae a patient suffering from pulmonary tuberculosis.</title>
        <authorList>
            <person name="Mohanty P.S."/>
            <person name="Bansal A.K."/>
            <person name="Singh H."/>
            <person name="Sharma S."/>
            <person name="Patil S.A."/>
            <person name="Upadhaya P."/>
            <person name="Singh P.K."/>
            <person name="Kumar D."/>
            <person name="Kumar S."/>
            <person name="Singh R.K."/>
            <person name="Chaudhary B."/>
        </authorList>
    </citation>
    <scope>NUCLEOTIDE SEQUENCE [LARGE SCALE GENOMIC DNA]</scope>
    <source>
        <strain evidence="2 3">JAL-560-SIM</strain>
    </source>
</reference>
<dbReference type="Proteomes" id="UP000324701">
    <property type="component" value="Unassembled WGS sequence"/>
</dbReference>
<name>A0A5B1BLG4_MYCSI</name>
<gene>
    <name evidence="2" type="ORF">F0Q45_21060</name>
</gene>
<evidence type="ECO:0000313" key="3">
    <source>
        <dbReference type="Proteomes" id="UP000324701"/>
    </source>
</evidence>
<dbReference type="SUPFAM" id="SSF140459">
    <property type="entry name" value="PE/PPE dimer-like"/>
    <property type="match status" value="1"/>
</dbReference>
<protein>
    <submittedName>
        <fullName evidence="2">PE family protein</fullName>
    </submittedName>
</protein>
<proteinExistence type="predicted"/>
<dbReference type="AlphaFoldDB" id="A0A5B1BLG4"/>
<dbReference type="EMBL" id="VTZN01000170">
    <property type="protein sequence ID" value="KAA1248340.1"/>
    <property type="molecule type" value="Genomic_DNA"/>
</dbReference>